<sequence>MKNKKRLNNNQVQDKSRIPFRLNLLFFIVFVLFAILVFKLGDVQLQHGKEYQSEIDQTKLLSLSTPVQRGLIYDSRGHVLSGNKATNAIMYTRGLEVKKSEMYDTAVKLAKYISIDPTYLDSKNLNKWDRAEFYLADKNNNKSMLAQMPKEFKLDKKGNSLSSAEIDRNLVNFTINQKINLSSQQKKEAAIFKSMEAAYQLSTVYIKTNGLTDRELAEVNEHLLELPGISVGPYWIRENTTNPTISGVLGSVTSNKQGLPADDINSLLAQGYARNDSVGTSYLEQGYENILKGSKKVSQIELSTNNKILSQKTIYSGQMGGSLNLTINSQFQNDVSYIVKSVLESTVAGGYAGKNDGAYAVVMNPKTGAIYAMAGVNRDIQTGEITYNPLGAINKSYVMGSSVKAAMVMGG</sequence>
<dbReference type="GO" id="GO:0005886">
    <property type="term" value="C:plasma membrane"/>
    <property type="evidence" value="ECO:0007669"/>
    <property type="project" value="UniProtKB-SubCell"/>
</dbReference>
<dbReference type="PANTHER" id="PTHR30627">
    <property type="entry name" value="PEPTIDOGLYCAN D,D-TRANSPEPTIDASE"/>
    <property type="match status" value="1"/>
</dbReference>
<dbReference type="GO" id="GO:0009252">
    <property type="term" value="P:peptidoglycan biosynthetic process"/>
    <property type="evidence" value="ECO:0007669"/>
    <property type="project" value="UniProtKB-KW"/>
</dbReference>
<evidence type="ECO:0000256" key="9">
    <source>
        <dbReference type="ARBA" id="ARBA00023316"/>
    </source>
</evidence>
<feature type="domain" description="Penicillin-binding protein transpeptidase" evidence="11">
    <location>
        <begin position="359"/>
        <end position="409"/>
    </location>
</feature>
<feature type="domain" description="Penicillin-binding protein dimerisation" evidence="12">
    <location>
        <begin position="65"/>
        <end position="312"/>
    </location>
</feature>
<dbReference type="InterPro" id="IPR012338">
    <property type="entry name" value="Beta-lactam/transpept-like"/>
</dbReference>
<name>A0AAU9D6P2_9LACO</name>
<dbReference type="AlphaFoldDB" id="A0AAU9D6P2"/>
<dbReference type="SUPFAM" id="SSF56519">
    <property type="entry name" value="Penicillin binding protein dimerisation domain"/>
    <property type="match status" value="1"/>
</dbReference>
<dbReference type="GO" id="GO:0008658">
    <property type="term" value="F:penicillin binding"/>
    <property type="evidence" value="ECO:0007669"/>
    <property type="project" value="InterPro"/>
</dbReference>
<evidence type="ECO:0000259" key="11">
    <source>
        <dbReference type="Pfam" id="PF00905"/>
    </source>
</evidence>
<dbReference type="InterPro" id="IPR001460">
    <property type="entry name" value="PCN-bd_Tpept"/>
</dbReference>
<evidence type="ECO:0000256" key="4">
    <source>
        <dbReference type="ARBA" id="ARBA00022692"/>
    </source>
</evidence>
<evidence type="ECO:0000259" key="12">
    <source>
        <dbReference type="Pfam" id="PF03717"/>
    </source>
</evidence>
<dbReference type="InterPro" id="IPR005311">
    <property type="entry name" value="PBP_dimer"/>
</dbReference>
<proteinExistence type="inferred from homology"/>
<dbReference type="Pfam" id="PF00905">
    <property type="entry name" value="Transpeptidase"/>
    <property type="match status" value="1"/>
</dbReference>
<protein>
    <submittedName>
        <fullName evidence="13">Uncharacterized protein</fullName>
    </submittedName>
</protein>
<keyword evidence="14" id="KW-1185">Reference proteome</keyword>
<accession>A0AAU9D6P2</accession>
<gene>
    <name evidence="13" type="ORF">KIMC2_09790</name>
</gene>
<keyword evidence="3" id="KW-1003">Cell membrane</keyword>
<dbReference type="PANTHER" id="PTHR30627:SF2">
    <property type="entry name" value="PEPTIDOGLYCAN D,D-TRANSPEPTIDASE MRDA"/>
    <property type="match status" value="1"/>
</dbReference>
<keyword evidence="4 10" id="KW-0812">Transmembrane</keyword>
<keyword evidence="5" id="KW-0133">Cell shape</keyword>
<evidence type="ECO:0000256" key="10">
    <source>
        <dbReference type="SAM" id="Phobius"/>
    </source>
</evidence>
<dbReference type="GO" id="GO:0071972">
    <property type="term" value="F:peptidoglycan L,D-transpeptidase activity"/>
    <property type="evidence" value="ECO:0007669"/>
    <property type="project" value="TreeGrafter"/>
</dbReference>
<dbReference type="InterPro" id="IPR050515">
    <property type="entry name" value="Beta-lactam/transpept"/>
</dbReference>
<reference evidence="13 14" key="1">
    <citation type="journal article" date="2023" name="Microbiol. Spectr.">
        <title>Symbiosis of Carpenter Bees with Uncharacterized Lactic Acid Bacteria Showing NAD Auxotrophy.</title>
        <authorList>
            <person name="Kawasaki S."/>
            <person name="Ozawa K."/>
            <person name="Mori T."/>
            <person name="Yamamoto A."/>
            <person name="Ito M."/>
            <person name="Ohkuma M."/>
            <person name="Sakamoto M."/>
            <person name="Matsutani M."/>
        </authorList>
    </citation>
    <scope>NUCLEOTIDE SEQUENCE [LARGE SCALE GENOMIC DNA]</scope>
    <source>
        <strain evidence="13 14">KimC2</strain>
    </source>
</reference>
<evidence type="ECO:0000256" key="8">
    <source>
        <dbReference type="ARBA" id="ARBA00023136"/>
    </source>
</evidence>
<evidence type="ECO:0000256" key="7">
    <source>
        <dbReference type="ARBA" id="ARBA00022989"/>
    </source>
</evidence>
<dbReference type="SUPFAM" id="SSF56601">
    <property type="entry name" value="beta-lactamase/transpeptidase-like"/>
    <property type="match status" value="1"/>
</dbReference>
<dbReference type="Pfam" id="PF03717">
    <property type="entry name" value="PBP_dimer"/>
    <property type="match status" value="1"/>
</dbReference>
<feature type="transmembrane region" description="Helical" evidence="10">
    <location>
        <begin position="20"/>
        <end position="38"/>
    </location>
</feature>
<evidence type="ECO:0000256" key="3">
    <source>
        <dbReference type="ARBA" id="ARBA00022475"/>
    </source>
</evidence>
<dbReference type="GO" id="GO:0008360">
    <property type="term" value="P:regulation of cell shape"/>
    <property type="evidence" value="ECO:0007669"/>
    <property type="project" value="UniProtKB-KW"/>
</dbReference>
<keyword evidence="9" id="KW-0961">Cell wall biogenesis/degradation</keyword>
<evidence type="ECO:0000256" key="6">
    <source>
        <dbReference type="ARBA" id="ARBA00022984"/>
    </source>
</evidence>
<comment type="similarity">
    <text evidence="2">Belongs to the transpeptidase family.</text>
</comment>
<dbReference type="GO" id="GO:0071555">
    <property type="term" value="P:cell wall organization"/>
    <property type="evidence" value="ECO:0007669"/>
    <property type="project" value="UniProtKB-KW"/>
</dbReference>
<dbReference type="EMBL" id="AP026801">
    <property type="protein sequence ID" value="BDR56417.1"/>
    <property type="molecule type" value="Genomic_DNA"/>
</dbReference>
<dbReference type="Gene3D" id="1.10.10.1230">
    <property type="entry name" value="Penicillin-binding protein, N-terminal non-catalytic domain, head sub-domain"/>
    <property type="match status" value="1"/>
</dbReference>
<keyword evidence="6" id="KW-0573">Peptidoglycan synthesis</keyword>
<keyword evidence="8 10" id="KW-0472">Membrane</keyword>
<evidence type="ECO:0000256" key="2">
    <source>
        <dbReference type="ARBA" id="ARBA00007171"/>
    </source>
</evidence>
<dbReference type="Proteomes" id="UP001321804">
    <property type="component" value="Chromosome"/>
</dbReference>
<evidence type="ECO:0000256" key="5">
    <source>
        <dbReference type="ARBA" id="ARBA00022960"/>
    </source>
</evidence>
<dbReference type="InterPro" id="IPR036138">
    <property type="entry name" value="PBP_dimer_sf"/>
</dbReference>
<dbReference type="RefSeq" id="WP_331678475.1">
    <property type="nucleotide sequence ID" value="NZ_AP026801.1"/>
</dbReference>
<comment type="subcellular location">
    <subcellularLocation>
        <location evidence="1">Cell membrane</location>
        <topology evidence="1">Single-pass membrane protein</topology>
    </subcellularLocation>
</comment>
<dbReference type="Gene3D" id="3.40.710.10">
    <property type="entry name" value="DD-peptidase/beta-lactamase superfamily"/>
    <property type="match status" value="1"/>
</dbReference>
<keyword evidence="7 10" id="KW-1133">Transmembrane helix</keyword>
<dbReference type="Gene3D" id="3.90.1310.10">
    <property type="entry name" value="Penicillin-binding protein 2a (Domain 2)"/>
    <property type="match status" value="1"/>
</dbReference>
<evidence type="ECO:0000313" key="13">
    <source>
        <dbReference type="EMBL" id="BDR56417.1"/>
    </source>
</evidence>
<evidence type="ECO:0000256" key="1">
    <source>
        <dbReference type="ARBA" id="ARBA00004162"/>
    </source>
</evidence>
<dbReference type="KEGG" id="xak:KIMC2_09790"/>
<organism evidence="13 14">
    <name type="scientific">Xylocopilactobacillus apis</name>
    <dbReference type="NCBI Taxonomy" id="2932183"/>
    <lineage>
        <taxon>Bacteria</taxon>
        <taxon>Bacillati</taxon>
        <taxon>Bacillota</taxon>
        <taxon>Bacilli</taxon>
        <taxon>Lactobacillales</taxon>
        <taxon>Lactobacillaceae</taxon>
        <taxon>Xylocopilactobacillus</taxon>
    </lineage>
</organism>
<evidence type="ECO:0000313" key="14">
    <source>
        <dbReference type="Proteomes" id="UP001321804"/>
    </source>
</evidence>